<reference evidence="2 3" key="1">
    <citation type="submission" date="2024-03" db="EMBL/GenBank/DDBJ databases">
        <title>Human intestinal bacterial collection.</title>
        <authorList>
            <person name="Pauvert C."/>
            <person name="Hitch T.C.A."/>
            <person name="Clavel T."/>
        </authorList>
    </citation>
    <scope>NUCLEOTIDE SEQUENCE [LARGE SCALE GENOMIC DNA]</scope>
    <source>
        <strain evidence="2 3">CLA-SR-H021</strain>
    </source>
</reference>
<dbReference type="Proteomes" id="UP001454086">
    <property type="component" value="Unassembled WGS sequence"/>
</dbReference>
<proteinExistence type="predicted"/>
<dbReference type="EMBL" id="JBBMFM010000042">
    <property type="protein sequence ID" value="MEQ2425801.1"/>
    <property type="molecule type" value="Genomic_DNA"/>
</dbReference>
<organism evidence="2 3">
    <name type="scientific">Enterocloster hominis</name>
    <name type="common">ex Hitch et al. 2024</name>
    <dbReference type="NCBI Taxonomy" id="1917870"/>
    <lineage>
        <taxon>Bacteria</taxon>
        <taxon>Bacillati</taxon>
        <taxon>Bacillota</taxon>
        <taxon>Clostridia</taxon>
        <taxon>Lachnospirales</taxon>
        <taxon>Lachnospiraceae</taxon>
        <taxon>Enterocloster</taxon>
    </lineage>
</organism>
<dbReference type="Pfam" id="PF03432">
    <property type="entry name" value="Relaxase"/>
    <property type="match status" value="1"/>
</dbReference>
<dbReference type="RefSeq" id="WP_008720993.1">
    <property type="nucleotide sequence ID" value="NZ_JBBMFM010000042.1"/>
</dbReference>
<protein>
    <submittedName>
        <fullName evidence="2">Relaxase/mobilization nuclease domain-containing protein</fullName>
    </submittedName>
</protein>
<keyword evidence="3" id="KW-1185">Reference proteome</keyword>
<name>A0ABV1D600_9FIRM</name>
<accession>A0ABV1D600</accession>
<comment type="caution">
    <text evidence="2">The sequence shown here is derived from an EMBL/GenBank/DDBJ whole genome shotgun (WGS) entry which is preliminary data.</text>
</comment>
<sequence>MEIVKIVGKKYYCEDSIRNLIGYVTDENKTHKYIGAIGTNADEPEKMIQQMEAVKEGFDKKHGYRQARHLIVSFENDEKITPDIAYFIAYDIACYYSDRYQICFGVHLDTDNIHIHFIQNTVSYVDGKLFSGGPWELEKFKCHVDSVIFRFSVAGLNPVQVLDKFL</sequence>
<feature type="domain" description="MobA/VirD2-like nuclease" evidence="1">
    <location>
        <begin position="23"/>
        <end position="132"/>
    </location>
</feature>
<evidence type="ECO:0000313" key="3">
    <source>
        <dbReference type="Proteomes" id="UP001454086"/>
    </source>
</evidence>
<evidence type="ECO:0000259" key="1">
    <source>
        <dbReference type="Pfam" id="PF03432"/>
    </source>
</evidence>
<gene>
    <name evidence="2" type="ORF">WMQ36_12505</name>
</gene>
<evidence type="ECO:0000313" key="2">
    <source>
        <dbReference type="EMBL" id="MEQ2425801.1"/>
    </source>
</evidence>
<dbReference type="InterPro" id="IPR005094">
    <property type="entry name" value="Endonuclease_MobA/VirD2"/>
</dbReference>